<proteinExistence type="predicted"/>
<keyword evidence="1 2" id="KW-0807">Transducer</keyword>
<evidence type="ECO:0000313" key="5">
    <source>
        <dbReference type="EMBL" id="QDH20705.1"/>
    </source>
</evidence>
<dbReference type="SUPFAM" id="SSF58104">
    <property type="entry name" value="Methyl-accepting chemotaxis protein (MCP) signaling domain"/>
    <property type="match status" value="1"/>
</dbReference>
<evidence type="ECO:0000256" key="1">
    <source>
        <dbReference type="ARBA" id="ARBA00023224"/>
    </source>
</evidence>
<accession>A0A4Y6UXF6</accession>
<dbReference type="RefSeq" id="WP_141447267.1">
    <property type="nucleotide sequence ID" value="NZ_CP041217.1"/>
</dbReference>
<keyword evidence="3" id="KW-1133">Transmembrane helix</keyword>
<dbReference type="AlphaFoldDB" id="A0A4Y6UXF6"/>
<dbReference type="PROSITE" id="PS50111">
    <property type="entry name" value="CHEMOTAXIS_TRANSDUC_2"/>
    <property type="match status" value="1"/>
</dbReference>
<dbReference type="OrthoDB" id="369835at2"/>
<dbReference type="Proteomes" id="UP000316968">
    <property type="component" value="Chromosome"/>
</dbReference>
<evidence type="ECO:0000256" key="3">
    <source>
        <dbReference type="SAM" id="Phobius"/>
    </source>
</evidence>
<dbReference type="SUPFAM" id="SSF103190">
    <property type="entry name" value="Sensory domain-like"/>
    <property type="match status" value="1"/>
</dbReference>
<dbReference type="GO" id="GO:0016020">
    <property type="term" value="C:membrane"/>
    <property type="evidence" value="ECO:0007669"/>
    <property type="project" value="InterPro"/>
</dbReference>
<keyword evidence="3" id="KW-0812">Transmembrane</keyword>
<dbReference type="EMBL" id="CP041217">
    <property type="protein sequence ID" value="QDH20705.1"/>
    <property type="molecule type" value="Genomic_DNA"/>
</dbReference>
<dbReference type="Gene3D" id="6.10.340.10">
    <property type="match status" value="1"/>
</dbReference>
<sequence>MSIITKKLAVKLALMIFAVLLVLFTVFVYMQNQNVKKASQYTISSFNTKMAEAFVTQFDVAGYQSYLADATENDLYWQIREQLDQYRSEIGAMYVYTVRIDDNKQPILLIDGQPADSDSASPIGEVTDIPADAIEKLLQGESAQTGILVHPEYGSYISSYVPMRGADGTVIGILGIDTDVTVSNQIFKQFTDDSVWFYVLMGALTLLIFAVISLFLYRALRPLGFIVRGAQAIADGEIGKANQLLSAVGKPSRDEIGQTYEAMVKMSHRLGITLGDVMRDMQDTTQTLVQSSQRFSSEANLLLNMNDQLNESAGTLAVEANNQYAGATECARSMQEITSAIERVTHSSANVSGVSREVLEKASEGRTSMDGLQLQIAEMSQLVGQTSASVHTLHRYMDEIGPVLQAITSIAEQTNLLALNASIEAARAGEEGAGFAVVAGEIRKLAGLSSTSASHVAELLTKIGQEASTIGERMNKESAEIQKSGELSTRAGQLFEHTVVRFNEISLHMEDLSASAEEILAGSEEVSASIEEISQISKVTADYTVSLQKLSRDQLEASKNIAETTKWLEQSSASLENTIAKFEL</sequence>
<dbReference type="GO" id="GO:0007165">
    <property type="term" value="P:signal transduction"/>
    <property type="evidence" value="ECO:0007669"/>
    <property type="project" value="UniProtKB-KW"/>
</dbReference>
<evidence type="ECO:0000313" key="6">
    <source>
        <dbReference type="Proteomes" id="UP000316968"/>
    </source>
</evidence>
<dbReference type="CDD" id="cd06225">
    <property type="entry name" value="HAMP"/>
    <property type="match status" value="1"/>
</dbReference>
<name>A0A4Y6UXF6_SACBS</name>
<dbReference type="PANTHER" id="PTHR32089:SF112">
    <property type="entry name" value="LYSOZYME-LIKE PROTEIN-RELATED"/>
    <property type="match status" value="1"/>
</dbReference>
<dbReference type="PANTHER" id="PTHR32089">
    <property type="entry name" value="METHYL-ACCEPTING CHEMOTAXIS PROTEIN MCPB"/>
    <property type="match status" value="1"/>
</dbReference>
<keyword evidence="3" id="KW-0472">Membrane</keyword>
<dbReference type="Pfam" id="PF00015">
    <property type="entry name" value="MCPsignal"/>
    <property type="match status" value="1"/>
</dbReference>
<dbReference type="Gene3D" id="1.10.287.950">
    <property type="entry name" value="Methyl-accepting chemotaxis protein"/>
    <property type="match status" value="1"/>
</dbReference>
<feature type="transmembrane region" description="Helical" evidence="3">
    <location>
        <begin position="195"/>
        <end position="217"/>
    </location>
</feature>
<dbReference type="CDD" id="cd11386">
    <property type="entry name" value="MCP_signal"/>
    <property type="match status" value="1"/>
</dbReference>
<evidence type="ECO:0000256" key="2">
    <source>
        <dbReference type="PROSITE-ProRule" id="PRU00284"/>
    </source>
</evidence>
<organism evidence="5 6">
    <name type="scientific">Saccharibacillus brassicae</name>
    <dbReference type="NCBI Taxonomy" id="2583377"/>
    <lineage>
        <taxon>Bacteria</taxon>
        <taxon>Bacillati</taxon>
        <taxon>Bacillota</taxon>
        <taxon>Bacilli</taxon>
        <taxon>Bacillales</taxon>
        <taxon>Paenibacillaceae</taxon>
        <taxon>Saccharibacillus</taxon>
    </lineage>
</organism>
<protein>
    <submittedName>
        <fullName evidence="5">HAMP domain-containing protein</fullName>
    </submittedName>
</protein>
<keyword evidence="6" id="KW-1185">Reference proteome</keyword>
<dbReference type="InterPro" id="IPR004089">
    <property type="entry name" value="MCPsignal_dom"/>
</dbReference>
<evidence type="ECO:0000259" key="4">
    <source>
        <dbReference type="PROSITE" id="PS50111"/>
    </source>
</evidence>
<feature type="domain" description="Methyl-accepting transducer" evidence="4">
    <location>
        <begin position="298"/>
        <end position="534"/>
    </location>
</feature>
<dbReference type="KEGG" id="saca:FFV09_07535"/>
<feature type="transmembrane region" description="Helical" evidence="3">
    <location>
        <begin position="12"/>
        <end position="30"/>
    </location>
</feature>
<dbReference type="InterPro" id="IPR029151">
    <property type="entry name" value="Sensor-like_sf"/>
</dbReference>
<reference evidence="5 6" key="1">
    <citation type="submission" date="2019-06" db="EMBL/GenBank/DDBJ databases">
        <title>Saccharibacillus brassicae sp. nov., an endophytic bacterium isolated from Chinese cabbage seeds (Brassica pekinensis).</title>
        <authorList>
            <person name="Jiang L."/>
            <person name="Lee J."/>
            <person name="Kim S.W."/>
        </authorList>
    </citation>
    <scope>NUCLEOTIDE SEQUENCE [LARGE SCALE GENOMIC DNA]</scope>
    <source>
        <strain evidence="6">KCTC 43072 / ATSA2</strain>
    </source>
</reference>
<gene>
    <name evidence="5" type="ORF">FFV09_07535</name>
</gene>
<dbReference type="SMART" id="SM00283">
    <property type="entry name" value="MA"/>
    <property type="match status" value="1"/>
</dbReference>